<evidence type="ECO:0000313" key="1">
    <source>
        <dbReference type="EMBL" id="KKL16754.1"/>
    </source>
</evidence>
<accession>A0A0F9B4F3</accession>
<protein>
    <submittedName>
        <fullName evidence="1">Uncharacterized protein</fullName>
    </submittedName>
</protein>
<dbReference type="EMBL" id="LAZR01039538">
    <property type="protein sequence ID" value="KKL16754.1"/>
    <property type="molecule type" value="Genomic_DNA"/>
</dbReference>
<name>A0A0F9B4F3_9ZZZZ</name>
<reference evidence="1" key="1">
    <citation type="journal article" date="2015" name="Nature">
        <title>Complex archaea that bridge the gap between prokaryotes and eukaryotes.</title>
        <authorList>
            <person name="Spang A."/>
            <person name="Saw J.H."/>
            <person name="Jorgensen S.L."/>
            <person name="Zaremba-Niedzwiedzka K."/>
            <person name="Martijn J."/>
            <person name="Lind A.E."/>
            <person name="van Eijk R."/>
            <person name="Schleper C."/>
            <person name="Guy L."/>
            <person name="Ettema T.J."/>
        </authorList>
    </citation>
    <scope>NUCLEOTIDE SEQUENCE</scope>
</reference>
<proteinExistence type="predicted"/>
<sequence>MNINTLLLDSGVGLKWDAMFPLSNNRVLLCRQSSVPLTPKWVKYPAEPQRWTYWVLIENKKSKDISHDEAIRLQEEDGWLKVGL</sequence>
<comment type="caution">
    <text evidence="1">The sequence shown here is derived from an EMBL/GenBank/DDBJ whole genome shotgun (WGS) entry which is preliminary data.</text>
</comment>
<gene>
    <name evidence="1" type="ORF">LCGC14_2492380</name>
</gene>
<dbReference type="AlphaFoldDB" id="A0A0F9B4F3"/>
<organism evidence="1">
    <name type="scientific">marine sediment metagenome</name>
    <dbReference type="NCBI Taxonomy" id="412755"/>
    <lineage>
        <taxon>unclassified sequences</taxon>
        <taxon>metagenomes</taxon>
        <taxon>ecological metagenomes</taxon>
    </lineage>
</organism>